<dbReference type="FunFam" id="1.10.8.350:FF:000001">
    <property type="entry name" value="Lytic murein transglycosylase B"/>
    <property type="match status" value="1"/>
</dbReference>
<protein>
    <recommendedName>
        <fullName evidence="3">Transglycosylase SLT domain-containing protein</fullName>
    </recommendedName>
</protein>
<dbReference type="Pfam" id="PF13406">
    <property type="entry name" value="SLT_2"/>
    <property type="match status" value="1"/>
</dbReference>
<evidence type="ECO:0000256" key="1">
    <source>
        <dbReference type="PIRSR" id="PIRSR611757-1"/>
    </source>
</evidence>
<comment type="caution">
    <text evidence="4">The sequence shown here is derived from an EMBL/GenBank/DDBJ whole genome shotgun (WGS) entry which is preliminary data.</text>
</comment>
<dbReference type="NCBIfam" id="TIGR02282">
    <property type="entry name" value="MltB"/>
    <property type="match status" value="1"/>
</dbReference>
<keyword evidence="5" id="KW-1185">Reference proteome</keyword>
<reference evidence="4" key="1">
    <citation type="journal article" date="2014" name="Int. J. Syst. Evol. Microbiol.">
        <title>Complete genome sequence of Corynebacterium casei LMG S-19264T (=DSM 44701T), isolated from a smear-ripened cheese.</title>
        <authorList>
            <consortium name="US DOE Joint Genome Institute (JGI-PGF)"/>
            <person name="Walter F."/>
            <person name="Albersmeier A."/>
            <person name="Kalinowski J."/>
            <person name="Ruckert C."/>
        </authorList>
    </citation>
    <scope>NUCLEOTIDE SEQUENCE</scope>
    <source>
        <strain evidence="4">CGMCC 1.10998</strain>
    </source>
</reference>
<feature type="signal peptide" evidence="2">
    <location>
        <begin position="1"/>
        <end position="25"/>
    </location>
</feature>
<dbReference type="EMBL" id="BMED01000002">
    <property type="protein sequence ID" value="GGC77891.1"/>
    <property type="molecule type" value="Genomic_DNA"/>
</dbReference>
<gene>
    <name evidence="4" type="ORF">GCM10011396_26320</name>
</gene>
<dbReference type="GO" id="GO:0009253">
    <property type="term" value="P:peptidoglycan catabolic process"/>
    <property type="evidence" value="ECO:0007669"/>
    <property type="project" value="TreeGrafter"/>
</dbReference>
<dbReference type="InterPro" id="IPR011757">
    <property type="entry name" value="Lytic_transglycosylase_MltB"/>
</dbReference>
<feature type="chain" id="PRO_5037618917" description="Transglycosylase SLT domain-containing protein" evidence="2">
    <location>
        <begin position="26"/>
        <end position="372"/>
    </location>
</feature>
<dbReference type="GO" id="GO:0008933">
    <property type="term" value="F:peptidoglycan lytic transglycosylase activity"/>
    <property type="evidence" value="ECO:0007669"/>
    <property type="project" value="TreeGrafter"/>
</dbReference>
<dbReference type="CDD" id="cd13399">
    <property type="entry name" value="Slt35-like"/>
    <property type="match status" value="1"/>
</dbReference>
<feature type="domain" description="Transglycosylase SLT" evidence="3">
    <location>
        <begin position="60"/>
        <end position="363"/>
    </location>
</feature>
<dbReference type="Gene3D" id="1.10.530.10">
    <property type="match status" value="1"/>
</dbReference>
<evidence type="ECO:0000313" key="4">
    <source>
        <dbReference type="EMBL" id="GGC77891.1"/>
    </source>
</evidence>
<dbReference type="Proteomes" id="UP000637423">
    <property type="component" value="Unassembled WGS sequence"/>
</dbReference>
<name>A0A916ULR0_9BURK</name>
<evidence type="ECO:0000256" key="2">
    <source>
        <dbReference type="SAM" id="SignalP"/>
    </source>
</evidence>
<dbReference type="InterPro" id="IPR043426">
    <property type="entry name" value="MltB-like"/>
</dbReference>
<dbReference type="AlphaFoldDB" id="A0A916ULR0"/>
<proteinExistence type="predicted"/>
<dbReference type="PANTHER" id="PTHR30163">
    <property type="entry name" value="MEMBRANE-BOUND LYTIC MUREIN TRANSGLYCOSYLASE B"/>
    <property type="match status" value="1"/>
</dbReference>
<keyword evidence="2" id="KW-0732">Signal</keyword>
<dbReference type="SUPFAM" id="SSF53955">
    <property type="entry name" value="Lysozyme-like"/>
    <property type="match status" value="1"/>
</dbReference>
<sequence>MKSSKSLTLATLLIATTLASQSSFAAGAGSKNSSKKARTQTALAGDQGGTEYVHFAQWKDVSAFMDQMVQAHGFDRNKLAADFDNTRYIESAIKLIKPAPSGRPKNWKAYRARFVEPKRIDAGLAFWDQYADALARAESQYGVPAEIIVGLIGVESIFGRMTGGFRVMDTLTTLAFAYPDTPTREARMEFFRSELENFLLMARDSGTDPFSYKGSYAGAIGLPQFMPGSIRKFAVDFDGDGKIDLSGSPVDAIGSVANYLSLHGWKKSLPTVFPATLAIPDSDAANGAIAAYQTQGLKASYTLDELKAVASTAGDAPGNLLYGLIDLQNGDEATEYWFGTDNFYAIAQYNRSFFYAMSVIDLGRVIGAARAK</sequence>
<dbReference type="RefSeq" id="WP_229751088.1">
    <property type="nucleotide sequence ID" value="NZ_BMED01000002.1"/>
</dbReference>
<organism evidence="4 5">
    <name type="scientific">Undibacterium terreum</name>
    <dbReference type="NCBI Taxonomy" id="1224302"/>
    <lineage>
        <taxon>Bacteria</taxon>
        <taxon>Pseudomonadati</taxon>
        <taxon>Pseudomonadota</taxon>
        <taxon>Betaproteobacteria</taxon>
        <taxon>Burkholderiales</taxon>
        <taxon>Oxalobacteraceae</taxon>
        <taxon>Undibacterium</taxon>
    </lineage>
</organism>
<dbReference type="InterPro" id="IPR031304">
    <property type="entry name" value="SLT_2"/>
</dbReference>
<accession>A0A916ULR0</accession>
<evidence type="ECO:0000313" key="5">
    <source>
        <dbReference type="Proteomes" id="UP000637423"/>
    </source>
</evidence>
<evidence type="ECO:0000259" key="3">
    <source>
        <dbReference type="Pfam" id="PF13406"/>
    </source>
</evidence>
<dbReference type="PANTHER" id="PTHR30163:SF9">
    <property type="entry name" value="MEMBRANE-BOUND LYTIC MUREIN TRANSGLYCOSYLASE B"/>
    <property type="match status" value="1"/>
</dbReference>
<reference evidence="4" key="2">
    <citation type="submission" date="2020-09" db="EMBL/GenBank/DDBJ databases">
        <authorList>
            <person name="Sun Q."/>
            <person name="Zhou Y."/>
        </authorList>
    </citation>
    <scope>NUCLEOTIDE SEQUENCE</scope>
    <source>
        <strain evidence="4">CGMCC 1.10998</strain>
    </source>
</reference>
<dbReference type="InterPro" id="IPR023346">
    <property type="entry name" value="Lysozyme-like_dom_sf"/>
</dbReference>
<dbReference type="Gene3D" id="1.10.8.350">
    <property type="entry name" value="Bacterial muramidase"/>
    <property type="match status" value="1"/>
</dbReference>
<feature type="active site" evidence="1">
    <location>
        <position position="155"/>
    </location>
</feature>